<feature type="compositionally biased region" description="Basic and acidic residues" evidence="2">
    <location>
        <begin position="298"/>
        <end position="310"/>
    </location>
</feature>
<dbReference type="eggNOG" id="KOG2846">
    <property type="taxonomic scope" value="Eukaryota"/>
</dbReference>
<keyword evidence="1" id="KW-0863">Zinc-finger</keyword>
<keyword evidence="1" id="KW-0472">Membrane</keyword>
<dbReference type="InterPro" id="IPR019273">
    <property type="entry name" value="Lunapark_Znf"/>
</dbReference>
<dbReference type="PANTHER" id="PTHR22166">
    <property type="entry name" value="ENDOPLASMIC RETICULUM JUNCTION FORMATION PROTEIN LUNAPARK"/>
    <property type="match status" value="1"/>
</dbReference>
<dbReference type="EMBL" id="ANFO01001126">
    <property type="protein sequence ID" value="KGQ04081.1"/>
    <property type="molecule type" value="Genomic_DNA"/>
</dbReference>
<reference evidence="4 5" key="1">
    <citation type="submission" date="2012-10" db="EMBL/GenBank/DDBJ databases">
        <title>Genome sequencing and analysis of entomopathogenic fungi Beauveria bassiana D1-5.</title>
        <authorList>
            <person name="Li Q."/>
            <person name="Wang L."/>
            <person name="Zhang Z."/>
            <person name="Wang Q."/>
            <person name="Ren J."/>
            <person name="Wang M."/>
            <person name="Xu W."/>
            <person name="Wang J."/>
            <person name="Lu Y."/>
            <person name="Du Q."/>
            <person name="Sun Z."/>
        </authorList>
    </citation>
    <scope>NUCLEOTIDE SEQUENCE [LARGE SCALE GENOMIC DNA]</scope>
    <source>
        <strain evidence="4 5">D1-5</strain>
    </source>
</reference>
<dbReference type="AlphaFoldDB" id="A0A0A2V880"/>
<feature type="region of interest" description="Disordered" evidence="2">
    <location>
        <begin position="298"/>
        <end position="398"/>
    </location>
</feature>
<dbReference type="STRING" id="1245745.A0A0A2V880"/>
<keyword evidence="1" id="KW-0479">Metal-binding</keyword>
<comment type="caution">
    <text evidence="4">The sequence shown here is derived from an EMBL/GenBank/DDBJ whole genome shotgun (WGS) entry which is preliminary data.</text>
</comment>
<comment type="similarity">
    <text evidence="1">Belongs to the lunapark family.</text>
</comment>
<feature type="compositionally biased region" description="Polar residues" evidence="2">
    <location>
        <begin position="311"/>
        <end position="325"/>
    </location>
</feature>
<dbReference type="HOGENOM" id="CLU_039522_1_0_1"/>
<comment type="subcellular location">
    <subcellularLocation>
        <location evidence="1">Endoplasmic reticulum membrane</location>
        <topology evidence="1">Multi-pass membrane protein</topology>
    </subcellularLocation>
</comment>
<dbReference type="GO" id="GO:0008270">
    <property type="term" value="F:zinc ion binding"/>
    <property type="evidence" value="ECO:0007669"/>
    <property type="project" value="UniProtKB-KW"/>
</dbReference>
<feature type="compositionally biased region" description="Low complexity" evidence="2">
    <location>
        <begin position="358"/>
        <end position="368"/>
    </location>
</feature>
<dbReference type="Proteomes" id="UP000030106">
    <property type="component" value="Unassembled WGS sequence"/>
</dbReference>
<dbReference type="OrthoDB" id="1725934at2759"/>
<evidence type="ECO:0000313" key="4">
    <source>
        <dbReference type="EMBL" id="KGQ04081.1"/>
    </source>
</evidence>
<proteinExistence type="inferred from homology"/>
<keyword evidence="1" id="KW-0862">Zinc</keyword>
<dbReference type="GO" id="GO:0098826">
    <property type="term" value="C:endoplasmic reticulum tubular network membrane"/>
    <property type="evidence" value="ECO:0007669"/>
    <property type="project" value="UniProtKB-UniRule"/>
</dbReference>
<sequence>MKFQIIAIAATAVYTTLVAAVQQRDGTCRFRVGFARGQHQHKNPIAGGDNSLACIAELTYADGNKEQLSDECRYVMNDHCYPIHTNDNMKDGYLDYGANHVDFHDDGCKTESYAGPSGDGTFQDCEIPSICLSLHCCLLPLQRPRRVRLWLPAFYTKMVSFWPWRSDDTSPASFEKTLSALSSKITTTQTTLDKTRASARRIKLLLILYLGFAYLVYAIVQLVVVKYGNMGALEWAGMAGGPVFIILTRKLIGVYFNFYIDSLSKRLKSQQVQRAKTIQKLKDATKYDSTMELIEKYGGEKKNDGARLDNENNSSNNKDGKQSQFHAPHTDVPNRTRLPPPPTANIQPRAPVNTGPHASTSSSPASSTLEPGAEFAPNAFSHPPPPAQPQVASYTPGPAETHWYDRVFDVLLGEDETQPKNRIVLLCQSCRLVNGQAPPGTRSLAELGVWRCMGCHAMNGAVDEGKRIVDEVLASSRQDVGDDGSSQTGEGSKAVDVTGTGEGESAATGVESLDGAKRRAKSK</sequence>
<protein>
    <recommendedName>
        <fullName evidence="1">Endoplasmic reticulum junction formation protein lunapark</fullName>
    </recommendedName>
</protein>
<organism evidence="4 5">
    <name type="scientific">Beauveria bassiana D1-5</name>
    <dbReference type="NCBI Taxonomy" id="1245745"/>
    <lineage>
        <taxon>Eukaryota</taxon>
        <taxon>Fungi</taxon>
        <taxon>Dikarya</taxon>
        <taxon>Ascomycota</taxon>
        <taxon>Pezizomycotina</taxon>
        <taxon>Sordariomycetes</taxon>
        <taxon>Hypocreomycetidae</taxon>
        <taxon>Hypocreales</taxon>
        <taxon>Cordycipitaceae</taxon>
        <taxon>Beauveria</taxon>
    </lineage>
</organism>
<keyword evidence="1" id="KW-1133">Transmembrane helix</keyword>
<evidence type="ECO:0000313" key="5">
    <source>
        <dbReference type="Proteomes" id="UP000030106"/>
    </source>
</evidence>
<evidence type="ECO:0000259" key="3">
    <source>
        <dbReference type="Pfam" id="PF10058"/>
    </source>
</evidence>
<feature type="compositionally biased region" description="Low complexity" evidence="2">
    <location>
        <begin position="497"/>
        <end position="512"/>
    </location>
</feature>
<feature type="transmembrane region" description="Helical" evidence="1">
    <location>
        <begin position="204"/>
        <end position="224"/>
    </location>
</feature>
<dbReference type="GO" id="GO:0071788">
    <property type="term" value="P:endoplasmic reticulum tubular network maintenance"/>
    <property type="evidence" value="ECO:0007669"/>
    <property type="project" value="UniProtKB-UniRule"/>
</dbReference>
<dbReference type="Pfam" id="PF10058">
    <property type="entry name" value="Zn_ribbon_10"/>
    <property type="match status" value="1"/>
</dbReference>
<dbReference type="GO" id="GO:1903373">
    <property type="term" value="P:positive regulation of endoplasmic reticulum tubular network organization"/>
    <property type="evidence" value="ECO:0007669"/>
    <property type="project" value="UniProtKB-UniRule"/>
</dbReference>
<accession>A0A0A2V880</accession>
<evidence type="ECO:0000256" key="1">
    <source>
        <dbReference type="RuleBase" id="RU367073"/>
    </source>
</evidence>
<feature type="transmembrane region" description="Helical" evidence="1">
    <location>
        <begin position="236"/>
        <end position="260"/>
    </location>
</feature>
<feature type="region of interest" description="Disordered" evidence="2">
    <location>
        <begin position="475"/>
        <end position="523"/>
    </location>
</feature>
<name>A0A0A2V880_BEABA</name>
<gene>
    <name evidence="4" type="ORF">BBAD15_g10700</name>
</gene>
<keyword evidence="1" id="KW-0812">Transmembrane</keyword>
<feature type="domain" description="Lunapark zinc ribbon" evidence="3">
    <location>
        <begin position="403"/>
        <end position="459"/>
    </location>
</feature>
<evidence type="ECO:0000256" key="2">
    <source>
        <dbReference type="SAM" id="MobiDB-lite"/>
    </source>
</evidence>
<comment type="function">
    <text evidence="1">Plays a role in determining ER morphology.</text>
</comment>
<comment type="domain">
    <text evidence="1">The C4-type zinc finger motif is necessary both for its ER three-way tubular junction localization and formation.</text>
</comment>
<keyword evidence="1" id="KW-0256">Endoplasmic reticulum</keyword>
<dbReference type="InterPro" id="IPR040115">
    <property type="entry name" value="Lnp"/>
</dbReference>
<dbReference type="PANTHER" id="PTHR22166:SF12">
    <property type="entry name" value="ENDOPLASMIC RETICULUM JUNCTION FORMATION PROTEIN LUNAPARK"/>
    <property type="match status" value="1"/>
</dbReference>